<comment type="function">
    <text evidence="5">Modulates RecA activity.</text>
</comment>
<reference evidence="9" key="2">
    <citation type="submission" date="2021-04" db="EMBL/GenBank/DDBJ databases">
        <authorList>
            <person name="Gilroy R."/>
        </authorList>
    </citation>
    <scope>NUCLEOTIDE SEQUENCE</scope>
    <source>
        <strain evidence="9">ChiHejej3B27-3195</strain>
    </source>
</reference>
<dbReference type="GO" id="GO:0005737">
    <property type="term" value="C:cytoplasm"/>
    <property type="evidence" value="ECO:0007669"/>
    <property type="project" value="UniProtKB-SubCell"/>
</dbReference>
<reference evidence="9" key="1">
    <citation type="journal article" date="2021" name="PeerJ">
        <title>Extensive microbial diversity within the chicken gut microbiome revealed by metagenomics and culture.</title>
        <authorList>
            <person name="Gilroy R."/>
            <person name="Ravi A."/>
            <person name="Getino M."/>
            <person name="Pursley I."/>
            <person name="Horton D.L."/>
            <person name="Alikhan N.F."/>
            <person name="Baker D."/>
            <person name="Gharbi K."/>
            <person name="Hall N."/>
            <person name="Watson M."/>
            <person name="Adriaenssens E.M."/>
            <person name="Foster-Nyarko E."/>
            <person name="Jarju S."/>
            <person name="Secka A."/>
            <person name="Antonio M."/>
            <person name="Oren A."/>
            <person name="Chaudhuri R.R."/>
            <person name="La Ragione R."/>
            <person name="Hildebrand F."/>
            <person name="Pallen M.J."/>
        </authorList>
    </citation>
    <scope>NUCLEOTIDE SEQUENCE</scope>
    <source>
        <strain evidence="9">ChiHejej3B27-3195</strain>
    </source>
</reference>
<evidence type="ECO:0000259" key="7">
    <source>
        <dbReference type="Pfam" id="PF02631"/>
    </source>
</evidence>
<dbReference type="InterPro" id="IPR053924">
    <property type="entry name" value="RecX_HTH_2nd"/>
</dbReference>
<evidence type="ECO:0000313" key="10">
    <source>
        <dbReference type="Proteomes" id="UP000824151"/>
    </source>
</evidence>
<dbReference type="GO" id="GO:0006282">
    <property type="term" value="P:regulation of DNA repair"/>
    <property type="evidence" value="ECO:0007669"/>
    <property type="project" value="UniProtKB-UniRule"/>
</dbReference>
<evidence type="ECO:0000313" key="9">
    <source>
        <dbReference type="EMBL" id="HIW99228.1"/>
    </source>
</evidence>
<dbReference type="EMBL" id="DXGD01000134">
    <property type="protein sequence ID" value="HIW99228.1"/>
    <property type="molecule type" value="Genomic_DNA"/>
</dbReference>
<gene>
    <name evidence="5" type="primary">recX</name>
    <name evidence="9" type="ORF">H9871_03700</name>
</gene>
<comment type="subcellular location">
    <subcellularLocation>
        <location evidence="1 5">Cytoplasm</location>
    </subcellularLocation>
</comment>
<evidence type="ECO:0000256" key="5">
    <source>
        <dbReference type="HAMAP-Rule" id="MF_01114"/>
    </source>
</evidence>
<feature type="compositionally biased region" description="Basic and acidic residues" evidence="6">
    <location>
        <begin position="69"/>
        <end position="78"/>
    </location>
</feature>
<comment type="caution">
    <text evidence="9">The sequence shown here is derived from an EMBL/GenBank/DDBJ whole genome shotgun (WGS) entry which is preliminary data.</text>
</comment>
<evidence type="ECO:0000256" key="2">
    <source>
        <dbReference type="ARBA" id="ARBA00009695"/>
    </source>
</evidence>
<dbReference type="Proteomes" id="UP000824151">
    <property type="component" value="Unassembled WGS sequence"/>
</dbReference>
<dbReference type="InterPro" id="IPR036388">
    <property type="entry name" value="WH-like_DNA-bd_sf"/>
</dbReference>
<evidence type="ECO:0000259" key="8">
    <source>
        <dbReference type="Pfam" id="PF21982"/>
    </source>
</evidence>
<evidence type="ECO:0000256" key="6">
    <source>
        <dbReference type="SAM" id="MobiDB-lite"/>
    </source>
</evidence>
<evidence type="ECO:0000256" key="4">
    <source>
        <dbReference type="ARBA" id="ARBA00022490"/>
    </source>
</evidence>
<feature type="domain" description="RecX second three-helical" evidence="7">
    <location>
        <begin position="124"/>
        <end position="164"/>
    </location>
</feature>
<evidence type="ECO:0000256" key="1">
    <source>
        <dbReference type="ARBA" id="ARBA00004496"/>
    </source>
</evidence>
<dbReference type="HAMAP" id="MF_01114">
    <property type="entry name" value="RecX"/>
    <property type="match status" value="1"/>
</dbReference>
<dbReference type="InterPro" id="IPR053926">
    <property type="entry name" value="RecX_HTH_1st"/>
</dbReference>
<evidence type="ECO:0000256" key="3">
    <source>
        <dbReference type="ARBA" id="ARBA00018111"/>
    </source>
</evidence>
<protein>
    <recommendedName>
        <fullName evidence="3 5">Regulatory protein RecX</fullName>
    </recommendedName>
</protein>
<feature type="region of interest" description="Disordered" evidence="6">
    <location>
        <begin position="1"/>
        <end position="78"/>
    </location>
</feature>
<sequence length="236" mass="25852">MNPEQKATLAQLRDAVERIEAGESEEEAPDSRSPNLPSEPDVSATGASEASAPELSAPELGSGPGHAGEAPEHTYEKARSLVLRKITGSPKSRYQLDKALREKEYPQELISAVLDRLEEVHLIDDAAFARSWVRTRHESKNLGRRMLRQELREKGISEETAEAAVSALSDEDDDSAARELIDNKLRTVAVPQGNSPEDRKERDKIARRLVGALGRRGHAPGAALKLVREALDERAA</sequence>
<feature type="domain" description="RecX first three-helical" evidence="8">
    <location>
        <begin position="78"/>
        <end position="117"/>
    </location>
</feature>
<dbReference type="PANTHER" id="PTHR33602:SF1">
    <property type="entry name" value="REGULATORY PROTEIN RECX FAMILY PROTEIN"/>
    <property type="match status" value="1"/>
</dbReference>
<proteinExistence type="inferred from homology"/>
<name>A0A9D1S283_9MICC</name>
<organism evidence="9 10">
    <name type="scientific">Candidatus Nesterenkonia stercoripullorum</name>
    <dbReference type="NCBI Taxonomy" id="2838701"/>
    <lineage>
        <taxon>Bacteria</taxon>
        <taxon>Bacillati</taxon>
        <taxon>Actinomycetota</taxon>
        <taxon>Actinomycetes</taxon>
        <taxon>Micrococcales</taxon>
        <taxon>Micrococcaceae</taxon>
        <taxon>Nesterenkonia</taxon>
    </lineage>
</organism>
<comment type="similarity">
    <text evidence="2 5">Belongs to the RecX family.</text>
</comment>
<feature type="compositionally biased region" description="Low complexity" evidence="6">
    <location>
        <begin position="47"/>
        <end position="60"/>
    </location>
</feature>
<dbReference type="InterPro" id="IPR003783">
    <property type="entry name" value="Regulatory_RecX"/>
</dbReference>
<feature type="region of interest" description="Disordered" evidence="6">
    <location>
        <begin position="182"/>
        <end position="205"/>
    </location>
</feature>
<dbReference type="AlphaFoldDB" id="A0A9D1S283"/>
<dbReference type="Gene3D" id="1.10.10.10">
    <property type="entry name" value="Winged helix-like DNA-binding domain superfamily/Winged helix DNA-binding domain"/>
    <property type="match status" value="2"/>
</dbReference>
<dbReference type="Pfam" id="PF21982">
    <property type="entry name" value="RecX_HTH1"/>
    <property type="match status" value="1"/>
</dbReference>
<dbReference type="Pfam" id="PF02631">
    <property type="entry name" value="RecX_HTH2"/>
    <property type="match status" value="1"/>
</dbReference>
<accession>A0A9D1S283</accession>
<keyword evidence="4 5" id="KW-0963">Cytoplasm</keyword>
<feature type="compositionally biased region" description="Basic and acidic residues" evidence="6">
    <location>
        <begin position="196"/>
        <end position="205"/>
    </location>
</feature>
<dbReference type="PANTHER" id="PTHR33602">
    <property type="entry name" value="REGULATORY PROTEIN RECX FAMILY PROTEIN"/>
    <property type="match status" value="1"/>
</dbReference>